<evidence type="ECO:0000256" key="1">
    <source>
        <dbReference type="SAM" id="SignalP"/>
    </source>
</evidence>
<keyword evidence="1" id="KW-0732">Signal</keyword>
<feature type="signal peptide" evidence="1">
    <location>
        <begin position="1"/>
        <end position="25"/>
    </location>
</feature>
<dbReference type="HOGENOM" id="CLU_137793_0_0_5"/>
<dbReference type="EMBL" id="AP012603">
    <property type="protein sequence ID" value="BAM92665.1"/>
    <property type="molecule type" value="Genomic_DNA"/>
</dbReference>
<feature type="chain" id="PRO_5004062475" description="VrrB protein" evidence="1">
    <location>
        <begin position="26"/>
        <end position="127"/>
    </location>
</feature>
<name>M5A1F9_9BRAD</name>
<proteinExistence type="predicted"/>
<dbReference type="RefSeq" id="WP_015669743.1">
    <property type="nucleotide sequence ID" value="NC_020453.1"/>
</dbReference>
<dbReference type="eggNOG" id="ENOG5032XK1">
    <property type="taxonomic scope" value="Bacteria"/>
</dbReference>
<evidence type="ECO:0008006" key="4">
    <source>
        <dbReference type="Google" id="ProtNLM"/>
    </source>
</evidence>
<dbReference type="PATRIC" id="fig|1245469.3.peg.6846"/>
<dbReference type="KEGG" id="aol:S58_66980"/>
<sequence>MDKKIAGLLGAVAAVGALGTAQASAAPAPTDVLKANSYADLLEPIPDAAKVLQALDEQGPQASEPKVQLAQWYHHHHHHHHHGYWRGPGYGYGYGYGYGPRVYVVPPRRFYHHHHHHHHHHWYYDRY</sequence>
<protein>
    <recommendedName>
        <fullName evidence="4">VrrB protein</fullName>
    </recommendedName>
</protein>
<keyword evidence="3" id="KW-1185">Reference proteome</keyword>
<organism evidence="2 3">
    <name type="scientific">Bradyrhizobium oligotrophicum S58</name>
    <dbReference type="NCBI Taxonomy" id="1245469"/>
    <lineage>
        <taxon>Bacteria</taxon>
        <taxon>Pseudomonadati</taxon>
        <taxon>Pseudomonadota</taxon>
        <taxon>Alphaproteobacteria</taxon>
        <taxon>Hyphomicrobiales</taxon>
        <taxon>Nitrobacteraceae</taxon>
        <taxon>Bradyrhizobium</taxon>
    </lineage>
</organism>
<accession>M5A1F9</accession>
<dbReference type="AlphaFoldDB" id="M5A1F9"/>
<dbReference type="GeneID" id="301820381"/>
<evidence type="ECO:0000313" key="3">
    <source>
        <dbReference type="Proteomes" id="UP000011841"/>
    </source>
</evidence>
<reference evidence="2 3" key="1">
    <citation type="journal article" date="2013" name="Appl. Environ. Microbiol.">
        <title>Genome analysis suggests that the soil oligotrophic bacterium Agromonas oligotrophica (Bradyrhizobium oligotrophicum) is a nitrogen-fixing symbiont of Aeschynomene indica.</title>
        <authorList>
            <person name="Okubo T."/>
            <person name="Fukushima S."/>
            <person name="Itakura M."/>
            <person name="Oshima K."/>
            <person name="Longtonglang A."/>
            <person name="Teaumroong N."/>
            <person name="Mitsui H."/>
            <person name="Hattori M."/>
            <person name="Hattori R."/>
            <person name="Hattori T."/>
            <person name="Minamisawa K."/>
        </authorList>
    </citation>
    <scope>NUCLEOTIDE SEQUENCE [LARGE SCALE GENOMIC DNA]</scope>
    <source>
        <strain evidence="2 3">S58</strain>
    </source>
</reference>
<dbReference type="Proteomes" id="UP000011841">
    <property type="component" value="Chromosome"/>
</dbReference>
<gene>
    <name evidence="2" type="ORF">S58_66980</name>
</gene>
<evidence type="ECO:0000313" key="2">
    <source>
        <dbReference type="EMBL" id="BAM92665.1"/>
    </source>
</evidence>
<dbReference type="OrthoDB" id="8256513at2"/>